<keyword evidence="1" id="KW-0812">Transmembrane</keyword>
<organism evidence="4 8">
    <name type="scientific">Parabacteroides merdae</name>
    <dbReference type="NCBI Taxonomy" id="46503"/>
    <lineage>
        <taxon>Bacteria</taxon>
        <taxon>Pseudomonadati</taxon>
        <taxon>Bacteroidota</taxon>
        <taxon>Bacteroidia</taxon>
        <taxon>Bacteroidales</taxon>
        <taxon>Tannerellaceae</taxon>
        <taxon>Parabacteroides</taxon>
    </lineage>
</organism>
<feature type="domain" description="CAAX prenyl protease 2/Lysostaphin resistance protein A-like" evidence="2">
    <location>
        <begin position="121"/>
        <end position="204"/>
    </location>
</feature>
<evidence type="ECO:0000313" key="7">
    <source>
        <dbReference type="Proteomes" id="UP000283732"/>
    </source>
</evidence>
<sequence>MDRIVKLLIAQIGFIFLGVILAAIPCFLIMGMDIAKVYVVVSGLFLGSLLLIWYMLSKKYVRFDSLTWSFHSVKVIILTIMLNVLFFFFANGLDGLSNFLGYEDLNDNFSILRDLALNPFGLCVLLFVYPVAEELLYQGAILSSLLEKKNLAPKYAILISALIFSIVHPGQNISFFFFGLLWGYLYYRSGSLGLCILSNMIMNGIWALLIIYYPDVRSVYEIIGTMPFAGLAVLSVILSAICIYYLNRSLKVPAWQISENRDSETDSVVINE</sequence>
<dbReference type="EMBL" id="QRKC01000001">
    <property type="protein sequence ID" value="RHH80068.1"/>
    <property type="molecule type" value="Genomic_DNA"/>
</dbReference>
<comment type="caution">
    <text evidence="4">The sequence shown here is derived from an EMBL/GenBank/DDBJ whole genome shotgun (WGS) entry which is preliminary data.</text>
</comment>
<reference evidence="6 7" key="1">
    <citation type="submission" date="2018-08" db="EMBL/GenBank/DDBJ databases">
        <title>A genome reference for cultivated species of the human gut microbiota.</title>
        <authorList>
            <person name="Zou Y."/>
            <person name="Xue W."/>
            <person name="Luo G."/>
        </authorList>
    </citation>
    <scope>NUCLEOTIDE SEQUENCE [LARGE SCALE GENOMIC DNA]</scope>
    <source>
        <strain evidence="5 7">AM16-50</strain>
        <strain evidence="4 8">AM50-15</strain>
        <strain evidence="3 6">OM05-11AA</strain>
    </source>
</reference>
<evidence type="ECO:0000313" key="3">
    <source>
        <dbReference type="EMBL" id="RGN53271.1"/>
    </source>
</evidence>
<dbReference type="GO" id="GO:0080120">
    <property type="term" value="P:CAAX-box protein maturation"/>
    <property type="evidence" value="ECO:0007669"/>
    <property type="project" value="UniProtKB-ARBA"/>
</dbReference>
<keyword evidence="1" id="KW-0472">Membrane</keyword>
<dbReference type="GO" id="GO:0008237">
    <property type="term" value="F:metallopeptidase activity"/>
    <property type="evidence" value="ECO:0007669"/>
    <property type="project" value="UniProtKB-KW"/>
</dbReference>
<dbReference type="GO" id="GO:0006508">
    <property type="term" value="P:proteolysis"/>
    <property type="evidence" value="ECO:0007669"/>
    <property type="project" value="UniProtKB-KW"/>
</dbReference>
<keyword evidence="4" id="KW-0482">Metalloprotease</keyword>
<dbReference type="Proteomes" id="UP000285173">
    <property type="component" value="Unassembled WGS sequence"/>
</dbReference>
<keyword evidence="4" id="KW-0645">Protease</keyword>
<evidence type="ECO:0000313" key="4">
    <source>
        <dbReference type="EMBL" id="RGZ51746.1"/>
    </source>
</evidence>
<evidence type="ECO:0000259" key="2">
    <source>
        <dbReference type="Pfam" id="PF02517"/>
    </source>
</evidence>
<protein>
    <submittedName>
        <fullName evidence="4">CPBP family intramembrane metalloprotease</fullName>
    </submittedName>
</protein>
<dbReference type="Proteomes" id="UP000283732">
    <property type="component" value="Unassembled WGS sequence"/>
</dbReference>
<dbReference type="Proteomes" id="UP000261088">
    <property type="component" value="Unassembled WGS sequence"/>
</dbReference>
<feature type="transmembrane region" description="Helical" evidence="1">
    <location>
        <begin position="68"/>
        <end position="90"/>
    </location>
</feature>
<feature type="transmembrane region" description="Helical" evidence="1">
    <location>
        <begin position="7"/>
        <end position="31"/>
    </location>
</feature>
<dbReference type="InterPro" id="IPR003675">
    <property type="entry name" value="Rce1/LyrA-like_dom"/>
</dbReference>
<dbReference type="EMBL" id="QSUP01000003">
    <property type="protein sequence ID" value="RGN53271.1"/>
    <property type="molecule type" value="Genomic_DNA"/>
</dbReference>
<dbReference type="RefSeq" id="WP_005644806.1">
    <property type="nucleotide sequence ID" value="NZ_JAQEXX010000002.1"/>
</dbReference>
<feature type="transmembrane region" description="Helical" evidence="1">
    <location>
        <begin position="191"/>
        <end position="213"/>
    </location>
</feature>
<dbReference type="GO" id="GO:0004175">
    <property type="term" value="F:endopeptidase activity"/>
    <property type="evidence" value="ECO:0007669"/>
    <property type="project" value="UniProtKB-ARBA"/>
</dbReference>
<evidence type="ECO:0000313" key="5">
    <source>
        <dbReference type="EMBL" id="RHH80068.1"/>
    </source>
</evidence>
<feature type="transmembrane region" description="Helical" evidence="1">
    <location>
        <begin position="225"/>
        <end position="246"/>
    </location>
</feature>
<name>A0A3R6DDX8_9BACT</name>
<proteinExistence type="predicted"/>
<keyword evidence="4" id="KW-0378">Hydrolase</keyword>
<feature type="transmembrane region" description="Helical" evidence="1">
    <location>
        <begin position="37"/>
        <end position="56"/>
    </location>
</feature>
<accession>A0A3R6DDX8</accession>
<keyword evidence="1" id="KW-1133">Transmembrane helix</keyword>
<feature type="transmembrane region" description="Helical" evidence="1">
    <location>
        <begin position="157"/>
        <end position="185"/>
    </location>
</feature>
<dbReference type="Pfam" id="PF02517">
    <property type="entry name" value="Rce1-like"/>
    <property type="match status" value="1"/>
</dbReference>
<evidence type="ECO:0000313" key="8">
    <source>
        <dbReference type="Proteomes" id="UP000285173"/>
    </source>
</evidence>
<dbReference type="EMBL" id="QSEF01000001">
    <property type="protein sequence ID" value="RGZ51746.1"/>
    <property type="molecule type" value="Genomic_DNA"/>
</dbReference>
<gene>
    <name evidence="5" type="ORF">DW191_02780</name>
    <name evidence="4" type="ORF">DW986_00120</name>
    <name evidence="3" type="ORF">DXB61_03665</name>
</gene>
<evidence type="ECO:0000313" key="6">
    <source>
        <dbReference type="Proteomes" id="UP000261088"/>
    </source>
</evidence>
<evidence type="ECO:0000256" key="1">
    <source>
        <dbReference type="SAM" id="Phobius"/>
    </source>
</evidence>
<dbReference type="AlphaFoldDB" id="A0A3R6DDX8"/>